<evidence type="ECO:0000313" key="9">
    <source>
        <dbReference type="Proteomes" id="UP000501600"/>
    </source>
</evidence>
<evidence type="ECO:0000256" key="2">
    <source>
        <dbReference type="ARBA" id="ARBA00022448"/>
    </source>
</evidence>
<feature type="transmembrane region" description="Helical" evidence="6">
    <location>
        <begin position="237"/>
        <end position="262"/>
    </location>
</feature>
<keyword evidence="5 6" id="KW-0472">Membrane</keyword>
<comment type="subcellular location">
    <subcellularLocation>
        <location evidence="1">Membrane</location>
        <topology evidence="1">Multi-pass membrane protein</topology>
    </subcellularLocation>
</comment>
<feature type="transmembrane region" description="Helical" evidence="6">
    <location>
        <begin position="336"/>
        <end position="357"/>
    </location>
</feature>
<dbReference type="InterPro" id="IPR020846">
    <property type="entry name" value="MFS_dom"/>
</dbReference>
<feature type="transmembrane region" description="Helical" evidence="6">
    <location>
        <begin position="177"/>
        <end position="197"/>
    </location>
</feature>
<evidence type="ECO:0000256" key="6">
    <source>
        <dbReference type="SAM" id="Phobius"/>
    </source>
</evidence>
<dbReference type="KEGG" id="phao:HF685_09550"/>
<accession>A0A6H2DMB6</accession>
<organism evidence="8 9">
    <name type="scientific">Parasphingorhabdus halotolerans</name>
    <dbReference type="NCBI Taxonomy" id="2725558"/>
    <lineage>
        <taxon>Bacteria</taxon>
        <taxon>Pseudomonadati</taxon>
        <taxon>Pseudomonadota</taxon>
        <taxon>Alphaproteobacteria</taxon>
        <taxon>Sphingomonadales</taxon>
        <taxon>Sphingomonadaceae</taxon>
        <taxon>Parasphingorhabdus</taxon>
    </lineage>
</organism>
<dbReference type="PANTHER" id="PTHR23505">
    <property type="entry name" value="SPINSTER"/>
    <property type="match status" value="1"/>
</dbReference>
<keyword evidence="4 6" id="KW-1133">Transmembrane helix</keyword>
<feature type="transmembrane region" description="Helical" evidence="6">
    <location>
        <begin position="369"/>
        <end position="392"/>
    </location>
</feature>
<dbReference type="Gene3D" id="1.20.1250.20">
    <property type="entry name" value="MFS general substrate transporter like domains"/>
    <property type="match status" value="1"/>
</dbReference>
<feature type="domain" description="Major facilitator superfamily (MFS) profile" evidence="7">
    <location>
        <begin position="22"/>
        <end position="429"/>
    </location>
</feature>
<dbReference type="SUPFAM" id="SSF103473">
    <property type="entry name" value="MFS general substrate transporter"/>
    <property type="match status" value="1"/>
</dbReference>
<keyword evidence="3 6" id="KW-0812">Transmembrane</keyword>
<feature type="transmembrane region" description="Helical" evidence="6">
    <location>
        <begin position="147"/>
        <end position="170"/>
    </location>
</feature>
<sequence>MMRQDIMVSDGRTSGGVYRYYVLVLLMLTFMFNIADRLVMSILIEDIKAEFVLSDTQIGLLAGTAFTVFYLILGVPAGRLADRTNRKNMVAIALALWSLMSALCGAALGFWTLLLARLGVGVGEAGGGPPSVSIITDYFAPHELSRAMGIFAVGAVLGPVLGYMAGGLIAEAYGWRWTFVILGVPGILLGIILFLTIREPKRGRYFTPEAKPTGADKGAEKQEPFMTTMGSLWTNSVFFRVVLANSFTNIPSFAFAIWLAPMLMRNFDVGSGEVGVYLGTVLFFGGVPGMILGGFLADYLAKKNPKWRPWYCSVAVLLVLPFWTLCLLSDSLEMTLFLYISGYVLLVSTQGAAISMVQSAVLPTERGTASSISSLSINLLGYGIGPALIGLMSDNWADAYGTMSLSYAVIVTVVFSLAIATFLFWWTGKAVNSGLAKV</sequence>
<proteinExistence type="predicted"/>
<name>A0A6H2DMB6_9SPHN</name>
<gene>
    <name evidence="8" type="ORF">HF685_09550</name>
</gene>
<keyword evidence="2" id="KW-0813">Transport</keyword>
<dbReference type="CDD" id="cd17328">
    <property type="entry name" value="MFS_spinster_like"/>
    <property type="match status" value="1"/>
</dbReference>
<evidence type="ECO:0000256" key="4">
    <source>
        <dbReference type="ARBA" id="ARBA00022989"/>
    </source>
</evidence>
<feature type="transmembrane region" description="Helical" evidence="6">
    <location>
        <begin position="89"/>
        <end position="114"/>
    </location>
</feature>
<reference evidence="8 9" key="1">
    <citation type="submission" date="2020-04" db="EMBL/GenBank/DDBJ databases">
        <title>Genome sequence for Sphingorhabdus sp. strain M1.</title>
        <authorList>
            <person name="Park S.-J."/>
        </authorList>
    </citation>
    <scope>NUCLEOTIDE SEQUENCE [LARGE SCALE GENOMIC DNA]</scope>
    <source>
        <strain evidence="8 9">JK6</strain>
    </source>
</reference>
<dbReference type="PROSITE" id="PS50850">
    <property type="entry name" value="MFS"/>
    <property type="match status" value="1"/>
</dbReference>
<feature type="transmembrane region" description="Helical" evidence="6">
    <location>
        <begin position="20"/>
        <end position="44"/>
    </location>
</feature>
<dbReference type="RefSeq" id="WP_168819571.1">
    <property type="nucleotide sequence ID" value="NZ_CP051217.1"/>
</dbReference>
<dbReference type="PANTHER" id="PTHR23505:SF79">
    <property type="entry name" value="PROTEIN SPINSTER"/>
    <property type="match status" value="1"/>
</dbReference>
<feature type="transmembrane region" description="Helical" evidence="6">
    <location>
        <begin position="56"/>
        <end position="77"/>
    </location>
</feature>
<dbReference type="InterPro" id="IPR036259">
    <property type="entry name" value="MFS_trans_sf"/>
</dbReference>
<feature type="transmembrane region" description="Helical" evidence="6">
    <location>
        <begin position="308"/>
        <end position="329"/>
    </location>
</feature>
<protein>
    <submittedName>
        <fullName evidence="8">MFS transporter</fullName>
    </submittedName>
</protein>
<evidence type="ECO:0000256" key="3">
    <source>
        <dbReference type="ARBA" id="ARBA00022692"/>
    </source>
</evidence>
<feature type="transmembrane region" description="Helical" evidence="6">
    <location>
        <begin position="404"/>
        <end position="426"/>
    </location>
</feature>
<evidence type="ECO:0000259" key="7">
    <source>
        <dbReference type="PROSITE" id="PS50850"/>
    </source>
</evidence>
<evidence type="ECO:0000256" key="5">
    <source>
        <dbReference type="ARBA" id="ARBA00023136"/>
    </source>
</evidence>
<dbReference type="GO" id="GO:0016020">
    <property type="term" value="C:membrane"/>
    <property type="evidence" value="ECO:0007669"/>
    <property type="project" value="UniProtKB-SubCell"/>
</dbReference>
<dbReference type="EMBL" id="CP051217">
    <property type="protein sequence ID" value="QJB69494.1"/>
    <property type="molecule type" value="Genomic_DNA"/>
</dbReference>
<dbReference type="GO" id="GO:0022857">
    <property type="term" value="F:transmembrane transporter activity"/>
    <property type="evidence" value="ECO:0007669"/>
    <property type="project" value="InterPro"/>
</dbReference>
<keyword evidence="9" id="KW-1185">Reference proteome</keyword>
<dbReference type="AlphaFoldDB" id="A0A6H2DMB6"/>
<dbReference type="Pfam" id="PF07690">
    <property type="entry name" value="MFS_1"/>
    <property type="match status" value="1"/>
</dbReference>
<dbReference type="InterPro" id="IPR011701">
    <property type="entry name" value="MFS"/>
</dbReference>
<dbReference type="InterPro" id="IPR044770">
    <property type="entry name" value="MFS_spinster-like"/>
</dbReference>
<feature type="transmembrane region" description="Helical" evidence="6">
    <location>
        <begin position="274"/>
        <end position="296"/>
    </location>
</feature>
<evidence type="ECO:0000313" key="8">
    <source>
        <dbReference type="EMBL" id="QJB69494.1"/>
    </source>
</evidence>
<evidence type="ECO:0000256" key="1">
    <source>
        <dbReference type="ARBA" id="ARBA00004141"/>
    </source>
</evidence>
<dbReference type="Proteomes" id="UP000501600">
    <property type="component" value="Chromosome"/>
</dbReference>